<organism evidence="5">
    <name type="scientific">Candidatus Caldatribacterium californiense</name>
    <dbReference type="NCBI Taxonomy" id="1454726"/>
    <lineage>
        <taxon>Bacteria</taxon>
        <taxon>Pseudomonadati</taxon>
        <taxon>Atribacterota</taxon>
        <taxon>Atribacteria</taxon>
        <taxon>Atribacterales</taxon>
        <taxon>Candidatus Caldatribacteriaceae</taxon>
        <taxon>Candidatus Caldatribacterium</taxon>
    </lineage>
</organism>
<evidence type="ECO:0000256" key="1">
    <source>
        <dbReference type="ARBA" id="ARBA00005850"/>
    </source>
</evidence>
<keyword evidence="4" id="KW-0375">Hydrogen ion transport</keyword>
<name>A0A7V3YGY6_9BACT</name>
<evidence type="ECO:0000313" key="5">
    <source>
        <dbReference type="EMBL" id="HGI30947.1"/>
    </source>
</evidence>
<dbReference type="NCBIfam" id="TIGR00309">
    <property type="entry name" value="V_ATPase_subD"/>
    <property type="match status" value="1"/>
</dbReference>
<dbReference type="Pfam" id="PF01813">
    <property type="entry name" value="ATP-synt_D"/>
    <property type="match status" value="1"/>
</dbReference>
<keyword evidence="3 4" id="KW-0406">Ion transport</keyword>
<proteinExistence type="inferred from homology"/>
<dbReference type="Gene3D" id="1.10.287.3240">
    <property type="match status" value="1"/>
</dbReference>
<gene>
    <name evidence="4" type="primary">atpD</name>
    <name evidence="5" type="ORF">ENV30_06550</name>
</gene>
<keyword evidence="4" id="KW-0066">ATP synthesis</keyword>
<reference evidence="5" key="1">
    <citation type="journal article" date="2020" name="mSystems">
        <title>Genome- and Community-Level Interaction Insights into Carbon Utilization and Element Cycling Functions of Hydrothermarchaeota in Hydrothermal Sediment.</title>
        <authorList>
            <person name="Zhou Z."/>
            <person name="Liu Y."/>
            <person name="Xu W."/>
            <person name="Pan J."/>
            <person name="Luo Z.H."/>
            <person name="Li M."/>
        </authorList>
    </citation>
    <scope>NUCLEOTIDE SEQUENCE [LARGE SCALE GENOMIC DNA]</scope>
    <source>
        <strain evidence="5">SpSt-747</strain>
    </source>
</reference>
<dbReference type="PANTHER" id="PTHR11671">
    <property type="entry name" value="V-TYPE ATP SYNTHASE SUBUNIT D"/>
    <property type="match status" value="1"/>
</dbReference>
<evidence type="ECO:0000256" key="4">
    <source>
        <dbReference type="HAMAP-Rule" id="MF_00271"/>
    </source>
</evidence>
<protein>
    <recommendedName>
        <fullName evidence="4">V-type ATP synthase subunit D</fullName>
    </recommendedName>
    <alternativeName>
        <fullName evidence="4">V-ATPase subunit D</fullName>
    </alternativeName>
</protein>
<comment type="function">
    <text evidence="4">Produces ATP from ADP in the presence of a proton gradient across the membrane.</text>
</comment>
<dbReference type="HAMAP" id="MF_00271">
    <property type="entry name" value="ATP_synth_D_arch"/>
    <property type="match status" value="1"/>
</dbReference>
<comment type="caution">
    <text evidence="5">The sequence shown here is derived from an EMBL/GenBank/DDBJ whole genome shotgun (WGS) entry which is preliminary data.</text>
</comment>
<comment type="similarity">
    <text evidence="1 4">Belongs to the V-ATPase D subunit family.</text>
</comment>
<dbReference type="InterPro" id="IPR002699">
    <property type="entry name" value="V_ATPase_D"/>
</dbReference>
<dbReference type="EMBL" id="DTFV01000096">
    <property type="protein sequence ID" value="HGI30947.1"/>
    <property type="molecule type" value="Genomic_DNA"/>
</dbReference>
<keyword evidence="2 4" id="KW-0813">Transport</keyword>
<dbReference type="GO" id="GO:0046933">
    <property type="term" value="F:proton-transporting ATP synthase activity, rotational mechanism"/>
    <property type="evidence" value="ECO:0007669"/>
    <property type="project" value="UniProtKB-UniRule"/>
</dbReference>
<dbReference type="GO" id="GO:0005524">
    <property type="term" value="F:ATP binding"/>
    <property type="evidence" value="ECO:0007669"/>
    <property type="project" value="UniProtKB-UniRule"/>
</dbReference>
<dbReference type="AlphaFoldDB" id="A0A7V3YGY6"/>
<dbReference type="GO" id="GO:0042777">
    <property type="term" value="P:proton motive force-driven plasma membrane ATP synthesis"/>
    <property type="evidence" value="ECO:0007669"/>
    <property type="project" value="UniProtKB-UniRule"/>
</dbReference>
<accession>A0A7V3YGY6</accession>
<evidence type="ECO:0000256" key="2">
    <source>
        <dbReference type="ARBA" id="ARBA00022448"/>
    </source>
</evidence>
<evidence type="ECO:0000256" key="3">
    <source>
        <dbReference type="ARBA" id="ARBA00023065"/>
    </source>
</evidence>
<sequence>MRLNVNPNRMELMKLRNRLVMARRGHKLLKDKLDALIQDFVRVVRENANLRREIEKEIVKAFEAQNIASLMLSEEDKELVTLVSQQRLLLEVRTRYFTGVRVPHFEVQVEGDPYAYGVVHTPAELDTAFRLFSRVLPLMIRLAEAEKTIELLAVEIEKTRRRVNALEYVLIPNLEETIKYIQLKLEELARSAITGIMRIKGSMS</sequence>
<dbReference type="GO" id="GO:0046961">
    <property type="term" value="F:proton-transporting ATPase activity, rotational mechanism"/>
    <property type="evidence" value="ECO:0007669"/>
    <property type="project" value="InterPro"/>
</dbReference>